<keyword evidence="5 6" id="KW-0539">Nucleus</keyword>
<name>A0A835I793_9MAGN</name>
<dbReference type="GO" id="GO:0005634">
    <property type="term" value="C:nucleus"/>
    <property type="evidence" value="ECO:0007669"/>
    <property type="project" value="UniProtKB-SubCell"/>
</dbReference>
<dbReference type="AlphaFoldDB" id="A0A835I793"/>
<dbReference type="Proteomes" id="UP000631114">
    <property type="component" value="Unassembled WGS sequence"/>
</dbReference>
<dbReference type="GO" id="GO:0000981">
    <property type="term" value="F:DNA-binding transcription factor activity, RNA polymerase II-specific"/>
    <property type="evidence" value="ECO:0007669"/>
    <property type="project" value="InterPro"/>
</dbReference>
<feature type="domain" description="Homeobox" evidence="9">
    <location>
        <begin position="280"/>
        <end position="319"/>
    </location>
</feature>
<dbReference type="InterPro" id="IPR042160">
    <property type="entry name" value="HD-Zip_IV"/>
</dbReference>
<evidence type="ECO:0000256" key="4">
    <source>
        <dbReference type="ARBA" id="ARBA00023155"/>
    </source>
</evidence>
<dbReference type="PANTHER" id="PTHR45654:SF11">
    <property type="entry name" value="HOMEOBOX-LEUCINE ZIPPER PROTEIN HDG5"/>
    <property type="match status" value="1"/>
</dbReference>
<gene>
    <name evidence="10" type="ORF">IFM89_004286</name>
</gene>
<evidence type="ECO:0000313" key="11">
    <source>
        <dbReference type="Proteomes" id="UP000631114"/>
    </source>
</evidence>
<dbReference type="PANTHER" id="PTHR45654">
    <property type="entry name" value="HOMEOBOX-LEUCINE ZIPPER PROTEIN MERISTEM L1"/>
    <property type="match status" value="1"/>
</dbReference>
<evidence type="ECO:0000256" key="7">
    <source>
        <dbReference type="RuleBase" id="RU000682"/>
    </source>
</evidence>
<dbReference type="InterPro" id="IPR001087">
    <property type="entry name" value="GDSL"/>
</dbReference>
<evidence type="ECO:0000256" key="5">
    <source>
        <dbReference type="ARBA" id="ARBA00023242"/>
    </source>
</evidence>
<dbReference type="GO" id="GO:0003677">
    <property type="term" value="F:DNA binding"/>
    <property type="evidence" value="ECO:0007669"/>
    <property type="project" value="UniProtKB-UniRule"/>
</dbReference>
<dbReference type="Gene3D" id="3.40.50.1110">
    <property type="entry name" value="SGNH hydrolase"/>
    <property type="match status" value="1"/>
</dbReference>
<protein>
    <recommendedName>
        <fullName evidence="9">Homeobox domain-containing protein</fullName>
    </recommendedName>
</protein>
<feature type="region of interest" description="Disordered" evidence="8">
    <location>
        <begin position="209"/>
        <end position="231"/>
    </location>
</feature>
<reference evidence="10 11" key="1">
    <citation type="submission" date="2020-10" db="EMBL/GenBank/DDBJ databases">
        <title>The Coptis chinensis genome and diversification of protoberbering-type alkaloids.</title>
        <authorList>
            <person name="Wang B."/>
            <person name="Shu S."/>
            <person name="Song C."/>
            <person name="Liu Y."/>
        </authorList>
    </citation>
    <scope>NUCLEOTIDE SEQUENCE [LARGE SCALE GENOMIC DNA]</scope>
    <source>
        <strain evidence="10">HL-2020</strain>
        <tissue evidence="10">Leaf</tissue>
    </source>
</reference>
<dbReference type="OrthoDB" id="786892at2759"/>
<comment type="similarity">
    <text evidence="2">Belongs to the 'GDSL' lipolytic enzyme family.</text>
</comment>
<comment type="subcellular location">
    <subcellularLocation>
        <location evidence="1 6 7">Nucleus</location>
    </subcellularLocation>
</comment>
<dbReference type="Pfam" id="PF00657">
    <property type="entry name" value="Lipase_GDSL"/>
    <property type="match status" value="1"/>
</dbReference>
<dbReference type="SUPFAM" id="SSF46689">
    <property type="entry name" value="Homeodomain-like"/>
    <property type="match status" value="1"/>
</dbReference>
<dbReference type="Pfam" id="PF00046">
    <property type="entry name" value="Homeodomain"/>
    <property type="match status" value="1"/>
</dbReference>
<evidence type="ECO:0000313" key="10">
    <source>
        <dbReference type="EMBL" id="KAF9612870.1"/>
    </source>
</evidence>
<dbReference type="Gene3D" id="1.10.10.60">
    <property type="entry name" value="Homeodomain-like"/>
    <property type="match status" value="1"/>
</dbReference>
<dbReference type="CDD" id="cd00086">
    <property type="entry name" value="homeodomain"/>
    <property type="match status" value="1"/>
</dbReference>
<evidence type="ECO:0000256" key="8">
    <source>
        <dbReference type="SAM" id="MobiDB-lite"/>
    </source>
</evidence>
<dbReference type="PROSITE" id="PS50071">
    <property type="entry name" value="HOMEOBOX_2"/>
    <property type="match status" value="1"/>
</dbReference>
<dbReference type="EMBL" id="JADFTS010000003">
    <property type="protein sequence ID" value="KAF9612870.1"/>
    <property type="molecule type" value="Genomic_DNA"/>
</dbReference>
<evidence type="ECO:0000256" key="3">
    <source>
        <dbReference type="ARBA" id="ARBA00023125"/>
    </source>
</evidence>
<organism evidence="10 11">
    <name type="scientific">Coptis chinensis</name>
    <dbReference type="NCBI Taxonomy" id="261450"/>
    <lineage>
        <taxon>Eukaryota</taxon>
        <taxon>Viridiplantae</taxon>
        <taxon>Streptophyta</taxon>
        <taxon>Embryophyta</taxon>
        <taxon>Tracheophyta</taxon>
        <taxon>Spermatophyta</taxon>
        <taxon>Magnoliopsida</taxon>
        <taxon>Ranunculales</taxon>
        <taxon>Ranunculaceae</taxon>
        <taxon>Coptidoideae</taxon>
        <taxon>Coptis</taxon>
    </lineage>
</organism>
<dbReference type="PROSITE" id="PS00027">
    <property type="entry name" value="HOMEOBOX_1"/>
    <property type="match status" value="1"/>
</dbReference>
<feature type="DNA-binding region" description="Homeobox" evidence="6">
    <location>
        <begin position="282"/>
        <end position="320"/>
    </location>
</feature>
<dbReference type="InterPro" id="IPR009057">
    <property type="entry name" value="Homeodomain-like_sf"/>
</dbReference>
<evidence type="ECO:0000259" key="9">
    <source>
        <dbReference type="PROSITE" id="PS50071"/>
    </source>
</evidence>
<dbReference type="InterPro" id="IPR017970">
    <property type="entry name" value="Homeobox_CS"/>
</dbReference>
<keyword evidence="3 6" id="KW-0238">DNA-binding</keyword>
<dbReference type="SMART" id="SM00389">
    <property type="entry name" value="HOX"/>
    <property type="match status" value="1"/>
</dbReference>
<keyword evidence="4 6" id="KW-0371">Homeobox</keyword>
<dbReference type="InterPro" id="IPR036514">
    <property type="entry name" value="SGNH_hydro_sf"/>
</dbReference>
<keyword evidence="11" id="KW-1185">Reference proteome</keyword>
<sequence>MPQMYSTSRQYTPVQYADVLIQQFSQQLRTLYNYGARKVALIGVGQIGCSPNALANSPDGCTYASRIINNMSCRLFNDRLRNMVDNLNNNLDDSQFIYVNAYGIFNDIIRNPASNVPPATTRALCWFVSPYVHKLTWQPGSDSFEVITQASKLLLHQSHNIGSGHVEQRTVNLNRVPTKEVRKPLQELVERHVKRRKCSIEDRQPLLIKGSGPCAKRKGNDENSSDNDFVQPPKRRAIAPCLISNLRNVPRILLVIMAMDAKKAMVAEILALDQKRASLFKECPHPNDKQRMKLSQELGLKPSQVKFWFQNRRTQMKTQQDISNYVILRASNENLKNEGFRLQAALRSISCPNCGGPTILGQMSFDEQHLRIENVRLKEEEVDMHGEEEVACTKVAPKAERARLQGPNIFTEVPFKKLSNDLMRMDGGLVSQQHSRGVLRPWIFCVLADYELNREIWKSLLARAGYNRGIEPTWQQELDWILKNSEGKGEYQDVLRLLFTGFVYWIPGFSQSCPSLTLYLCIISTCKRNLQ</sequence>
<comment type="caution">
    <text evidence="10">The sequence shown here is derived from an EMBL/GenBank/DDBJ whole genome shotgun (WGS) entry which is preliminary data.</text>
</comment>
<accession>A0A835I793</accession>
<evidence type="ECO:0000256" key="2">
    <source>
        <dbReference type="ARBA" id="ARBA00008668"/>
    </source>
</evidence>
<evidence type="ECO:0000256" key="6">
    <source>
        <dbReference type="PROSITE-ProRule" id="PRU00108"/>
    </source>
</evidence>
<evidence type="ECO:0000256" key="1">
    <source>
        <dbReference type="ARBA" id="ARBA00004123"/>
    </source>
</evidence>
<proteinExistence type="inferred from homology"/>
<dbReference type="InterPro" id="IPR001356">
    <property type="entry name" value="HD"/>
</dbReference>
<dbReference type="GO" id="GO:0016788">
    <property type="term" value="F:hydrolase activity, acting on ester bonds"/>
    <property type="evidence" value="ECO:0007669"/>
    <property type="project" value="InterPro"/>
</dbReference>